<name>A0ABP1DFB8_9APHY</name>
<gene>
    <name evidence="1" type="ORF">GFSPODELE1_LOCUS5922</name>
</gene>
<proteinExistence type="predicted"/>
<dbReference type="Proteomes" id="UP001497453">
    <property type="component" value="Chromosome 4"/>
</dbReference>
<keyword evidence="2" id="KW-1185">Reference proteome</keyword>
<evidence type="ECO:0000313" key="1">
    <source>
        <dbReference type="EMBL" id="CAL1706532.1"/>
    </source>
</evidence>
<evidence type="ECO:0008006" key="3">
    <source>
        <dbReference type="Google" id="ProtNLM"/>
    </source>
</evidence>
<reference evidence="2" key="1">
    <citation type="submission" date="2024-04" db="EMBL/GenBank/DDBJ databases">
        <authorList>
            <person name="Shaw F."/>
            <person name="Minotto A."/>
        </authorList>
    </citation>
    <scope>NUCLEOTIDE SEQUENCE [LARGE SCALE GENOMIC DNA]</scope>
</reference>
<evidence type="ECO:0000313" key="2">
    <source>
        <dbReference type="Proteomes" id="UP001497453"/>
    </source>
</evidence>
<accession>A0ABP1DFB8</accession>
<protein>
    <recommendedName>
        <fullName evidence="3">Secreted protein</fullName>
    </recommendedName>
</protein>
<dbReference type="EMBL" id="OZ037947">
    <property type="protein sequence ID" value="CAL1706532.1"/>
    <property type="molecule type" value="Genomic_DNA"/>
</dbReference>
<organism evidence="1 2">
    <name type="scientific">Somion occarium</name>
    <dbReference type="NCBI Taxonomy" id="3059160"/>
    <lineage>
        <taxon>Eukaryota</taxon>
        <taxon>Fungi</taxon>
        <taxon>Dikarya</taxon>
        <taxon>Basidiomycota</taxon>
        <taxon>Agaricomycotina</taxon>
        <taxon>Agaricomycetes</taxon>
        <taxon>Polyporales</taxon>
        <taxon>Cerrenaceae</taxon>
        <taxon>Somion</taxon>
    </lineage>
</organism>
<sequence length="104" mass="11814">MPAVFFGWSLALSNSRRFRLLNCLGSHCILVQCCPRHRFFRSRSLPNDADILDTCHEPQTRSLYVMPGLSLEGQAISDTLYVAVWSRLPWVRQGGDAADRLYKG</sequence>